<comment type="caution">
    <text evidence="1">The sequence shown here is derived from an EMBL/GenBank/DDBJ whole genome shotgun (WGS) entry which is preliminary data.</text>
</comment>
<gene>
    <name evidence="1" type="ORF">Patl1_19874</name>
</gene>
<name>A0ACC1BKR3_9ROSI</name>
<reference evidence="2" key="1">
    <citation type="journal article" date="2023" name="G3 (Bethesda)">
        <title>Genome assembly and association tests identify interacting loci associated with vigor, precocity, and sex in interspecific pistachio rootstocks.</title>
        <authorList>
            <person name="Palmer W."/>
            <person name="Jacygrad E."/>
            <person name="Sagayaradj S."/>
            <person name="Cavanaugh K."/>
            <person name="Han R."/>
            <person name="Bertier L."/>
            <person name="Beede B."/>
            <person name="Kafkas S."/>
            <person name="Golino D."/>
            <person name="Preece J."/>
            <person name="Michelmore R."/>
        </authorList>
    </citation>
    <scope>NUCLEOTIDE SEQUENCE [LARGE SCALE GENOMIC DNA]</scope>
</reference>
<proteinExistence type="predicted"/>
<dbReference type="EMBL" id="CM047900">
    <property type="protein sequence ID" value="KAJ0099566.1"/>
    <property type="molecule type" value="Genomic_DNA"/>
</dbReference>
<organism evidence="1 2">
    <name type="scientific">Pistacia atlantica</name>
    <dbReference type="NCBI Taxonomy" id="434234"/>
    <lineage>
        <taxon>Eukaryota</taxon>
        <taxon>Viridiplantae</taxon>
        <taxon>Streptophyta</taxon>
        <taxon>Embryophyta</taxon>
        <taxon>Tracheophyta</taxon>
        <taxon>Spermatophyta</taxon>
        <taxon>Magnoliopsida</taxon>
        <taxon>eudicotyledons</taxon>
        <taxon>Gunneridae</taxon>
        <taxon>Pentapetalae</taxon>
        <taxon>rosids</taxon>
        <taxon>malvids</taxon>
        <taxon>Sapindales</taxon>
        <taxon>Anacardiaceae</taxon>
        <taxon>Pistacia</taxon>
    </lineage>
</organism>
<evidence type="ECO:0000313" key="1">
    <source>
        <dbReference type="EMBL" id="KAJ0099566.1"/>
    </source>
</evidence>
<sequence length="285" mass="31544">MAAAMEGIAILAFNCITQLLEASTILALASIGQGSYTLLATVGANQLDKPQQQGVLLNWFYFTICTSFVMGATAIVYIEENISWRIGFCVPKPRGTKNLKETLEQMVGVPNSLVILQALTMDRHFGPHFKLPAGSFPVVYLLSSAIGVTLIDRLFFPTWKKLTRRSPTPLQRIGAGHAIIVATMIVAALVEFKRFEIIHTHHLQDKPGGSTCANDGLCGYFHNLFWKALEKHFVLQGQIAFYYQEFPASLRSTATAMIALIAGISFYMRTAFYRPSPEGYDLATR</sequence>
<evidence type="ECO:0000313" key="2">
    <source>
        <dbReference type="Proteomes" id="UP001164250"/>
    </source>
</evidence>
<dbReference type="Proteomes" id="UP001164250">
    <property type="component" value="Chromosome 4"/>
</dbReference>
<accession>A0ACC1BKR3</accession>
<protein>
    <submittedName>
        <fullName evidence="1">Uncharacterized protein</fullName>
    </submittedName>
</protein>
<keyword evidence="2" id="KW-1185">Reference proteome</keyword>